<proteinExistence type="predicted"/>
<name>A0A931B8I6_9ACTN</name>
<evidence type="ECO:0000313" key="3">
    <source>
        <dbReference type="Proteomes" id="UP000657385"/>
    </source>
</evidence>
<feature type="region of interest" description="Disordered" evidence="1">
    <location>
        <begin position="1"/>
        <end position="20"/>
    </location>
</feature>
<evidence type="ECO:0000313" key="2">
    <source>
        <dbReference type="EMBL" id="MBF9069773.1"/>
    </source>
</evidence>
<dbReference type="EMBL" id="JADPRT010000006">
    <property type="protein sequence ID" value="MBF9069773.1"/>
    <property type="molecule type" value="Genomic_DNA"/>
</dbReference>
<keyword evidence="3" id="KW-1185">Reference proteome</keyword>
<feature type="compositionally biased region" description="Basic and acidic residues" evidence="1">
    <location>
        <begin position="7"/>
        <end position="16"/>
    </location>
</feature>
<reference evidence="2" key="1">
    <citation type="submission" date="2020-11" db="EMBL/GenBank/DDBJ databases">
        <title>Isolation and identification of active actinomycetes.</title>
        <authorList>
            <person name="Yu B."/>
        </authorList>
    </citation>
    <scope>NUCLEOTIDE SEQUENCE</scope>
    <source>
        <strain evidence="2">NEAU-YB345</strain>
    </source>
</reference>
<organism evidence="2 3">
    <name type="scientific">Streptacidiphilus fuscans</name>
    <dbReference type="NCBI Taxonomy" id="2789292"/>
    <lineage>
        <taxon>Bacteria</taxon>
        <taxon>Bacillati</taxon>
        <taxon>Actinomycetota</taxon>
        <taxon>Actinomycetes</taxon>
        <taxon>Kitasatosporales</taxon>
        <taxon>Streptomycetaceae</taxon>
        <taxon>Streptacidiphilus</taxon>
    </lineage>
</organism>
<sequence>MSAFGDFARDAEDIAKQDPSLVDEGLQQVENFADQETGNHFDSEISQGFDQVEQTYGGGQDQQGQQNQ</sequence>
<dbReference type="AlphaFoldDB" id="A0A931B8I6"/>
<dbReference type="RefSeq" id="WP_196194923.1">
    <property type="nucleotide sequence ID" value="NZ_JADPRT010000006.1"/>
</dbReference>
<protein>
    <recommendedName>
        <fullName evidence="4">Antitoxin</fullName>
    </recommendedName>
</protein>
<dbReference type="Proteomes" id="UP000657385">
    <property type="component" value="Unassembled WGS sequence"/>
</dbReference>
<gene>
    <name evidence="2" type="ORF">I2501_17255</name>
</gene>
<evidence type="ECO:0000256" key="1">
    <source>
        <dbReference type="SAM" id="MobiDB-lite"/>
    </source>
</evidence>
<comment type="caution">
    <text evidence="2">The sequence shown here is derived from an EMBL/GenBank/DDBJ whole genome shotgun (WGS) entry which is preliminary data.</text>
</comment>
<accession>A0A931B8I6</accession>
<evidence type="ECO:0008006" key="4">
    <source>
        <dbReference type="Google" id="ProtNLM"/>
    </source>
</evidence>